<accession>A0ABU4W303</accession>
<dbReference type="EMBL" id="JAVRAD010000014">
    <property type="protein sequence ID" value="MDX8332170.1"/>
    <property type="molecule type" value="Genomic_DNA"/>
</dbReference>
<comment type="caution">
    <text evidence="1">The sequence shown here is derived from an EMBL/GenBank/DDBJ whole genome shotgun (WGS) entry which is preliminary data.</text>
</comment>
<evidence type="ECO:0000313" key="1">
    <source>
        <dbReference type="EMBL" id="MDX8332170.1"/>
    </source>
</evidence>
<dbReference type="RefSeq" id="WP_320188562.1">
    <property type="nucleotide sequence ID" value="NZ_CP192769.1"/>
</dbReference>
<name>A0ABU4W303_9HYPH</name>
<dbReference type="Gene3D" id="3.40.50.1220">
    <property type="entry name" value="TPP-binding domain"/>
    <property type="match status" value="1"/>
</dbReference>
<keyword evidence="2" id="KW-1185">Reference proteome</keyword>
<proteinExistence type="predicted"/>
<dbReference type="Pfam" id="PF13289">
    <property type="entry name" value="SIR2_2"/>
    <property type="match status" value="1"/>
</dbReference>
<reference evidence="1" key="1">
    <citation type="journal article" date="2023" name="Phytobiomes J">
        <title>Deciphering the key players within the bacterial microbiota associated with aerial crown gall tumors on rhododendron: Insights into the gallobiome.</title>
        <authorList>
            <person name="Kuzmanovic N."/>
            <person name="Nesme J."/>
            <person name="Wolf J."/>
            <person name="Neumann-Schaal M."/>
            <person name="Petersen J."/>
            <person name="Fernandez-Gnecco G."/>
            <person name="Sproeer C."/>
            <person name="Bunk B."/>
            <person name="Overmann J."/>
            <person name="Sorensen S.J."/>
            <person name="Idczak E."/>
            <person name="Smalla K."/>
        </authorList>
    </citation>
    <scope>NUCLEOTIDE SEQUENCE [LARGE SCALE GENOMIC DNA]</scope>
    <source>
        <strain evidence="1">Rho-14.1</strain>
    </source>
</reference>
<gene>
    <name evidence="1" type="ORF">RMS29_23435</name>
</gene>
<sequence length="1197" mass="133982">MKFHPNGPDFPEALINDLLEGDVVFLCGAGVSAPQLPNFRDLVLNVYIRLGEDRNPAENQAFETNRYEEVLGALSRRLVRPDDVIEAAAAELQTPAAPDVSHHDVILRLSRDKVGRAVIVTTNFDTLFERSLMQSRSPAEATDESAAGQDIPAPGSARFKGIVHLHGRLADPQLNLSQTELVLTSAQYGEAYLRAGWAARFLFDLMRCRTLVLVGYTANDAPVRYILNVLEGDRERFSDLRRVYALSSSNGDAELAAAPWQALAVEPLLFNPEPQDGYGPLWNSLSGLADLVENPDVRRRAIIVAIAASLVEETTEHDIRALRWALSARVDLFEHFVEHCEDATWFETFAVEIRAFGERARAWMLGRWFARNWCDRRRYLAAVGYLQRDSRHLSEALFRELDRNPPGHAVWEKAWRLLAEAASRPQHDSLLNYQLRHRLNGAFIPETDLGRLVDAIGPRLAIEAPFRDEDPVDDPSQISDIARFSMEGERQEFLDDVLQSPVAQGPKVSRLLTRASEALASQLRTARDAELIGETRDLTDWSVPSVVRHQQNRHRRGFVPLTELITAVLPIAAQVDAPATKRVVCAWRLEPFNLTTRLWMYGLTQADLFGSDEAIENLVTSGDMAFWSFAQEFVVITQARLAEASDAVVERLVQRVIAEGPQRYSDRPPSADDIDWQARARDRDMWLRLTAIAQRSVLPQPAGTILADILARRPYLSRELDDQDLFRSWSSGVRSVRGRTTRLVSAQPNERLTIAEHLEESSDIEDREGWAEYCREDPVGAFEALQGHALEASVVQRWVSWLEVVGRRFETTNPDTMQLVQNAIHLIAAAEPAFFSALVSPLAQITDRREAVQLVFPDNWWDRLWQAAEGEEYVEWNENVGLYDRVINSTGGSLAESLLQALSRQQDSDGVAEPADLVRLRRMVLSPTYAGAMARGACVRYLTFVFGIDRDAAAEYLRPYLAADDEEGSRLRAVLVEYNSFTAEAEIAFSDLILRAIRESREKDISAANTASHLIRAVLAPLVEPNELRGISPQQARLSLRETTADVRVGALRIMASWLEEYPPAERGDVWNNLYGPAFRAIWPRDRRFLSDDVSKEIFGLATATGDAFAAAVETLLPYVSTFGGDWISLHDLERDGAELASRFPVDALKLVWAACGPPCRGRASDITTILDAIAVANPSLAVDRRVHKLRLLAVSH</sequence>
<protein>
    <submittedName>
        <fullName evidence="1">SIR2 family protein</fullName>
    </submittedName>
</protein>
<evidence type="ECO:0000313" key="2">
    <source>
        <dbReference type="Proteomes" id="UP001277561"/>
    </source>
</evidence>
<dbReference type="Proteomes" id="UP001277561">
    <property type="component" value="Unassembled WGS sequence"/>
</dbReference>
<dbReference type="SUPFAM" id="SSF52467">
    <property type="entry name" value="DHS-like NAD/FAD-binding domain"/>
    <property type="match status" value="1"/>
</dbReference>
<organism evidence="1 2">
    <name type="scientific">Agrobacterium rosae</name>
    <dbReference type="NCBI Taxonomy" id="1972867"/>
    <lineage>
        <taxon>Bacteria</taxon>
        <taxon>Pseudomonadati</taxon>
        <taxon>Pseudomonadota</taxon>
        <taxon>Alphaproteobacteria</taxon>
        <taxon>Hyphomicrobiales</taxon>
        <taxon>Rhizobiaceae</taxon>
        <taxon>Rhizobium/Agrobacterium group</taxon>
        <taxon>Agrobacterium</taxon>
    </lineage>
</organism>
<dbReference type="CDD" id="cd01406">
    <property type="entry name" value="SIR2-like"/>
    <property type="match status" value="1"/>
</dbReference>
<dbReference type="InterPro" id="IPR029035">
    <property type="entry name" value="DHS-like_NAD/FAD-binding_dom"/>
</dbReference>